<sequence>MQVLLRSNIKGVTKSLGTLEKKYVPNAIRNAINETLFGLRKAHPEEMKSVSEEPTTHQLAWLTKQIKQVCPV</sequence>
<name>A0A317T6H3_9CHLB</name>
<dbReference type="Proteomes" id="UP000246278">
    <property type="component" value="Unassembled WGS sequence"/>
</dbReference>
<evidence type="ECO:0000313" key="2">
    <source>
        <dbReference type="Proteomes" id="UP000246278"/>
    </source>
</evidence>
<organism evidence="1 2">
    <name type="scientific">Prosthecochloris marina</name>
    <dbReference type="NCBI Taxonomy" id="2017681"/>
    <lineage>
        <taxon>Bacteria</taxon>
        <taxon>Pseudomonadati</taxon>
        <taxon>Chlorobiota</taxon>
        <taxon>Chlorobiia</taxon>
        <taxon>Chlorobiales</taxon>
        <taxon>Chlorobiaceae</taxon>
        <taxon>Prosthecochloris</taxon>
    </lineage>
</organism>
<protein>
    <submittedName>
        <fullName evidence="1">Uncharacterized protein</fullName>
    </submittedName>
</protein>
<dbReference type="EMBL" id="PDNZ01000007">
    <property type="protein sequence ID" value="PWW81337.1"/>
    <property type="molecule type" value="Genomic_DNA"/>
</dbReference>
<proteinExistence type="predicted"/>
<gene>
    <name evidence="1" type="ORF">CR164_09860</name>
</gene>
<evidence type="ECO:0000313" key="1">
    <source>
        <dbReference type="EMBL" id="PWW81337.1"/>
    </source>
</evidence>
<comment type="caution">
    <text evidence="1">The sequence shown here is derived from an EMBL/GenBank/DDBJ whole genome shotgun (WGS) entry which is preliminary data.</text>
</comment>
<dbReference type="AlphaFoldDB" id="A0A317T6H3"/>
<keyword evidence="2" id="KW-1185">Reference proteome</keyword>
<reference evidence="2" key="1">
    <citation type="submission" date="2017-10" db="EMBL/GenBank/DDBJ databases">
        <authorList>
            <person name="Gaisin V.A."/>
            <person name="Rysina M.S."/>
            <person name="Grouzdev D.S."/>
        </authorList>
    </citation>
    <scope>NUCLEOTIDE SEQUENCE [LARGE SCALE GENOMIC DNA]</scope>
    <source>
        <strain evidence="2">V1</strain>
    </source>
</reference>
<accession>A0A317T6H3</accession>